<keyword evidence="4" id="KW-1185">Reference proteome</keyword>
<dbReference type="EMBL" id="CP151502">
    <property type="protein sequence ID" value="WZN59533.1"/>
    <property type="molecule type" value="Genomic_DNA"/>
</dbReference>
<gene>
    <name evidence="3" type="ORF">HKI87_02g10590</name>
</gene>
<protein>
    <submittedName>
        <fullName evidence="3">ANTH domain-containing protein</fullName>
    </submittedName>
</protein>
<sequence length="383" mass="43403">MAIKTESKKVSPRSVLDFFGISPRIDFHKEGGGSSKKSYVSFEDEEKSTWHGTEGKDFPEYDEEKKKLEARRREREAAAKRERAAASKNPPKPDLIDQFVGKIQLLSLKALLEKATDPEDGYFACKQKHVERIVKICSKDAVRARTIAKHYDEVLRRCTEGSLTRADRSVRIMKVCFVLHAVLRSGTAAAYRNVFGSFPDIFDLPQNALPKSIPSSCVEARMAIAYASYLDVRLRLRQQQGAAAAAEEPRRGVVTLRELFEKGMACRFFRKRDFSTIFVRDTVQLFQFQIISDLLAHVEGARAELSAEREDQLMEKREAQLVAWSHRMQAANHMSDAEYGRLSEVKRAVESRQMSAKQEEARQEELAVANAPASQPLPDLLSF</sequence>
<dbReference type="GO" id="GO:0005543">
    <property type="term" value="F:phospholipid binding"/>
    <property type="evidence" value="ECO:0007669"/>
    <property type="project" value="InterPro"/>
</dbReference>
<dbReference type="InterPro" id="IPR008942">
    <property type="entry name" value="ENTH_VHS"/>
</dbReference>
<feature type="region of interest" description="Disordered" evidence="1">
    <location>
        <begin position="350"/>
        <end position="383"/>
    </location>
</feature>
<organism evidence="3 4">
    <name type="scientific">Chloropicon roscoffensis</name>
    <dbReference type="NCBI Taxonomy" id="1461544"/>
    <lineage>
        <taxon>Eukaryota</taxon>
        <taxon>Viridiplantae</taxon>
        <taxon>Chlorophyta</taxon>
        <taxon>Chloropicophyceae</taxon>
        <taxon>Chloropicales</taxon>
        <taxon>Chloropicaceae</taxon>
        <taxon>Chloropicon</taxon>
    </lineage>
</organism>
<evidence type="ECO:0000259" key="2">
    <source>
        <dbReference type="Pfam" id="PF07651"/>
    </source>
</evidence>
<dbReference type="AlphaFoldDB" id="A0AAX4P0T5"/>
<dbReference type="Gene3D" id="1.25.40.90">
    <property type="match status" value="1"/>
</dbReference>
<dbReference type="InterPro" id="IPR011417">
    <property type="entry name" value="ANTH_dom"/>
</dbReference>
<dbReference type="Pfam" id="PF07651">
    <property type="entry name" value="ANTH"/>
    <property type="match status" value="1"/>
</dbReference>
<dbReference type="Proteomes" id="UP001472866">
    <property type="component" value="Chromosome 02"/>
</dbReference>
<feature type="compositionally biased region" description="Basic and acidic residues" evidence="1">
    <location>
        <begin position="47"/>
        <end position="85"/>
    </location>
</feature>
<evidence type="ECO:0000313" key="3">
    <source>
        <dbReference type="EMBL" id="WZN59533.1"/>
    </source>
</evidence>
<reference evidence="3 4" key="1">
    <citation type="submission" date="2024-03" db="EMBL/GenBank/DDBJ databases">
        <title>Complete genome sequence of the green alga Chloropicon roscoffensis RCC1871.</title>
        <authorList>
            <person name="Lemieux C."/>
            <person name="Pombert J.-F."/>
            <person name="Otis C."/>
            <person name="Turmel M."/>
        </authorList>
    </citation>
    <scope>NUCLEOTIDE SEQUENCE [LARGE SCALE GENOMIC DNA]</scope>
    <source>
        <strain evidence="3 4">RCC1871</strain>
    </source>
</reference>
<name>A0AAX4P0T5_9CHLO</name>
<evidence type="ECO:0000256" key="1">
    <source>
        <dbReference type="SAM" id="MobiDB-lite"/>
    </source>
</evidence>
<evidence type="ECO:0000313" key="4">
    <source>
        <dbReference type="Proteomes" id="UP001472866"/>
    </source>
</evidence>
<proteinExistence type="predicted"/>
<feature type="domain" description="AP180 N-terminal homology (ANTH)" evidence="2">
    <location>
        <begin position="110"/>
        <end position="243"/>
    </location>
</feature>
<accession>A0AAX4P0T5</accession>
<feature type="region of interest" description="Disordered" evidence="1">
    <location>
        <begin position="24"/>
        <end position="93"/>
    </location>
</feature>